<organism evidence="4 5">
    <name type="scientific">Saccharopolyspora erythraea</name>
    <name type="common">Streptomyces erythraeus</name>
    <dbReference type="NCBI Taxonomy" id="1836"/>
    <lineage>
        <taxon>Bacteria</taxon>
        <taxon>Bacillati</taxon>
        <taxon>Actinomycetota</taxon>
        <taxon>Actinomycetes</taxon>
        <taxon>Pseudonocardiales</taxon>
        <taxon>Pseudonocardiaceae</taxon>
        <taxon>Saccharopolyspora</taxon>
    </lineage>
</organism>
<dbReference type="PANTHER" id="PTHR33643">
    <property type="entry name" value="UREASE ACCESSORY PROTEIN D"/>
    <property type="match status" value="1"/>
</dbReference>
<comment type="subunit">
    <text evidence="3">UreD, UreF and UreG form a complex that acts as a GTP-hydrolysis-dependent molecular chaperone, activating the urease apoprotein by helping to assemble the nickel containing metallocenter of UreC. The UreE protein probably delivers the nickel.</text>
</comment>
<dbReference type="HAMAP" id="MF_01384">
    <property type="entry name" value="UreD"/>
    <property type="match status" value="1"/>
</dbReference>
<dbReference type="RefSeq" id="WP_009950037.1">
    <property type="nucleotide sequence ID" value="NZ_BAAAGS010000065.1"/>
</dbReference>
<evidence type="ECO:0000256" key="3">
    <source>
        <dbReference type="HAMAP-Rule" id="MF_01384"/>
    </source>
</evidence>
<dbReference type="EMBL" id="BAAAGS010000065">
    <property type="protein sequence ID" value="GAA0554934.1"/>
    <property type="molecule type" value="Genomic_DNA"/>
</dbReference>
<keyword evidence="3" id="KW-0996">Nickel insertion</keyword>
<sequence>MRATAALRVELAADGRNVVRELRSQPPITLIPRRGVASAAGGPAVVHLVGSATSPMGGDRVDLRVHVGAGAALRLSGTAATVALPGQRTGHSRATVRIEVEAGGTVEYLPEATVVSGRADHRADMRVELAEHARARCREVLVLGRYGERPGVLTTSTHVVRAGTPLLRQRLDIGEQRLAASAGYLAGARVLAAETVVWDHDPAAPAGGQWWSLAPLSGGGALATSVAADAVTAQRGLAEALGHHPDAEALTRELW</sequence>
<name>A0ABN1DYH0_SACER</name>
<dbReference type="PANTHER" id="PTHR33643:SF1">
    <property type="entry name" value="UREASE ACCESSORY PROTEIN D"/>
    <property type="match status" value="1"/>
</dbReference>
<evidence type="ECO:0000313" key="4">
    <source>
        <dbReference type="EMBL" id="GAA0554934.1"/>
    </source>
</evidence>
<reference evidence="4 5" key="1">
    <citation type="journal article" date="2019" name="Int. J. Syst. Evol. Microbiol.">
        <title>The Global Catalogue of Microorganisms (GCM) 10K type strain sequencing project: providing services to taxonomists for standard genome sequencing and annotation.</title>
        <authorList>
            <consortium name="The Broad Institute Genomics Platform"/>
            <consortium name="The Broad Institute Genome Sequencing Center for Infectious Disease"/>
            <person name="Wu L."/>
            <person name="Ma J."/>
        </authorList>
    </citation>
    <scope>NUCLEOTIDE SEQUENCE [LARGE SCALE GENOMIC DNA]</scope>
    <source>
        <strain evidence="4 5">JCM 10303</strain>
    </source>
</reference>
<comment type="similarity">
    <text evidence="1 3">Belongs to the UreD family.</text>
</comment>
<protein>
    <recommendedName>
        <fullName evidence="3">Urease accessory protein UreD</fullName>
    </recommendedName>
</protein>
<dbReference type="InterPro" id="IPR002669">
    <property type="entry name" value="UreD"/>
</dbReference>
<dbReference type="Pfam" id="PF01774">
    <property type="entry name" value="UreD"/>
    <property type="match status" value="1"/>
</dbReference>
<evidence type="ECO:0000313" key="5">
    <source>
        <dbReference type="Proteomes" id="UP001500729"/>
    </source>
</evidence>
<dbReference type="Proteomes" id="UP001500729">
    <property type="component" value="Unassembled WGS sequence"/>
</dbReference>
<keyword evidence="5" id="KW-1185">Reference proteome</keyword>
<evidence type="ECO:0000256" key="1">
    <source>
        <dbReference type="ARBA" id="ARBA00007177"/>
    </source>
</evidence>
<comment type="function">
    <text evidence="3">Required for maturation of urease via the functional incorporation of the urease nickel metallocenter.</text>
</comment>
<proteinExistence type="inferred from homology"/>
<comment type="subcellular location">
    <subcellularLocation>
        <location evidence="3">Cytoplasm</location>
    </subcellularLocation>
</comment>
<comment type="caution">
    <text evidence="4">The sequence shown here is derived from an EMBL/GenBank/DDBJ whole genome shotgun (WGS) entry which is preliminary data.</text>
</comment>
<gene>
    <name evidence="3" type="primary">ureD</name>
    <name evidence="4" type="ORF">GCM10009533_61040</name>
</gene>
<keyword evidence="3" id="KW-0963">Cytoplasm</keyword>
<accession>A0ABN1DYH0</accession>
<keyword evidence="2 3" id="KW-0143">Chaperone</keyword>
<evidence type="ECO:0000256" key="2">
    <source>
        <dbReference type="ARBA" id="ARBA00023186"/>
    </source>
</evidence>